<feature type="domain" description="OB-fold nucleic acid binding" evidence="9">
    <location>
        <begin position="19"/>
        <end position="111"/>
    </location>
</feature>
<dbReference type="HAMAP" id="MF_00378">
    <property type="entry name" value="Exonuc_7_L"/>
    <property type="match status" value="1"/>
</dbReference>
<evidence type="ECO:0000313" key="11">
    <source>
        <dbReference type="Proteomes" id="UP000217076"/>
    </source>
</evidence>
<dbReference type="Pfam" id="PF13742">
    <property type="entry name" value="tRNA_anti_2"/>
    <property type="match status" value="1"/>
</dbReference>
<evidence type="ECO:0000256" key="6">
    <source>
        <dbReference type="RuleBase" id="RU004355"/>
    </source>
</evidence>
<protein>
    <recommendedName>
        <fullName evidence="5">Exodeoxyribonuclease 7 large subunit</fullName>
        <ecNumber evidence="5">3.1.11.6</ecNumber>
    </recommendedName>
    <alternativeName>
        <fullName evidence="5">Exodeoxyribonuclease VII large subunit</fullName>
        <shortName evidence="5">Exonuclease VII large subunit</shortName>
    </alternativeName>
</protein>
<dbReference type="EC" id="3.1.11.6" evidence="5"/>
<dbReference type="GO" id="GO:0008855">
    <property type="term" value="F:exodeoxyribonuclease VII activity"/>
    <property type="evidence" value="ECO:0007669"/>
    <property type="project" value="UniProtKB-UniRule"/>
</dbReference>
<accession>A0A1G7UI16</accession>
<dbReference type="CDD" id="cd04489">
    <property type="entry name" value="ExoVII_LU_OBF"/>
    <property type="match status" value="1"/>
</dbReference>
<evidence type="ECO:0000256" key="1">
    <source>
        <dbReference type="ARBA" id="ARBA00022490"/>
    </source>
</evidence>
<keyword evidence="2 5" id="KW-0540">Nuclease</keyword>
<feature type="compositionally biased region" description="Pro residues" evidence="7">
    <location>
        <begin position="1"/>
        <end position="10"/>
    </location>
</feature>
<feature type="compositionally biased region" description="Low complexity" evidence="7">
    <location>
        <begin position="518"/>
        <end position="528"/>
    </location>
</feature>
<feature type="region of interest" description="Disordered" evidence="7">
    <location>
        <begin position="501"/>
        <end position="528"/>
    </location>
</feature>
<feature type="region of interest" description="Disordered" evidence="7">
    <location>
        <begin position="1"/>
        <end position="20"/>
    </location>
</feature>
<dbReference type="PANTHER" id="PTHR30008:SF0">
    <property type="entry name" value="EXODEOXYRIBONUCLEASE 7 LARGE SUBUNIT"/>
    <property type="match status" value="1"/>
</dbReference>
<name>A0A1G7UI16_9PROT</name>
<dbReference type="NCBIfam" id="TIGR00237">
    <property type="entry name" value="xseA"/>
    <property type="match status" value="1"/>
</dbReference>
<evidence type="ECO:0000259" key="8">
    <source>
        <dbReference type="Pfam" id="PF02601"/>
    </source>
</evidence>
<keyword evidence="3 5" id="KW-0378">Hydrolase</keyword>
<keyword evidence="4 5" id="KW-0269">Exonuclease</keyword>
<comment type="subunit">
    <text evidence="5">Heterooligomer composed of large and small subunits.</text>
</comment>
<comment type="subcellular location">
    <subcellularLocation>
        <location evidence="5 6">Cytoplasm</location>
    </subcellularLocation>
</comment>
<dbReference type="GO" id="GO:0006308">
    <property type="term" value="P:DNA catabolic process"/>
    <property type="evidence" value="ECO:0007669"/>
    <property type="project" value="UniProtKB-UniRule"/>
</dbReference>
<comment type="catalytic activity">
    <reaction evidence="5 6">
        <text>Exonucleolytic cleavage in either 5'- to 3'- or 3'- to 5'-direction to yield nucleoside 5'-phosphates.</text>
        <dbReference type="EC" id="3.1.11.6"/>
    </reaction>
</comment>
<sequence length="528" mass="55678">MTTPSHPTPPETAHNRPEMTVSELSASLKRTVEDAFGQVRVRGEISQPKVAGSGHCYLRLKDDRAVLDGVIWRGVMGRLSLRPEEGMEVIAEGRLSTYPGRSSYQIVIESLELAGEGALLKLLEERKRKLAAEGLFAAERKKPLPFLPRVIGLVTSPTGAVIRDILHRLADRFPVRVLLIPVRVQGEGAAGEVAAAVAAFNRLAPGPADGPRPPRPDLLIVARGGGSLEDLWAFNEEEVVRAVAASAIPVISAVGHETDTTLIDYAADRRAPTPTGAAEYAVPVRLELRAQVGDLGGRLDAGLARRLDAWAGEVRGLGRGIPPLGRLVEEAAQRLDDRAERLAQAMAGVLEGRRARLAERAARLPTPTAQISARETALGVAGQGLARAWATAARERATALAHLGGRLAAEPIKRQAERGEGRLGELEARLDGAAGRRLAALDERLAQVAARLEGASYKRVLERGYVAVTDAEGACVTAAGALGAGQAVRLAFHDGSVGAVVEGGSPPTAKPKPKPAAKAKPPTQGSLL</sequence>
<dbReference type="GO" id="GO:0009318">
    <property type="term" value="C:exodeoxyribonuclease VII complex"/>
    <property type="evidence" value="ECO:0007669"/>
    <property type="project" value="UniProtKB-UniRule"/>
</dbReference>
<dbReference type="PANTHER" id="PTHR30008">
    <property type="entry name" value="EXODEOXYRIBONUCLEASE 7 LARGE SUBUNIT"/>
    <property type="match status" value="1"/>
</dbReference>
<comment type="function">
    <text evidence="5">Bidirectionally degrades single-stranded DNA into large acid-insoluble oligonucleotides, which are then degraded further into small acid-soluble oligonucleotides.</text>
</comment>
<dbReference type="EMBL" id="FNCV01000001">
    <property type="protein sequence ID" value="SDG47196.1"/>
    <property type="molecule type" value="Genomic_DNA"/>
</dbReference>
<dbReference type="OrthoDB" id="9802795at2"/>
<dbReference type="GO" id="GO:0005737">
    <property type="term" value="C:cytoplasm"/>
    <property type="evidence" value="ECO:0007669"/>
    <property type="project" value="UniProtKB-SubCell"/>
</dbReference>
<dbReference type="STRING" id="83401.SAMN05421742_101337"/>
<dbReference type="Proteomes" id="UP000217076">
    <property type="component" value="Unassembled WGS sequence"/>
</dbReference>
<dbReference type="AlphaFoldDB" id="A0A1G7UI16"/>
<proteinExistence type="inferred from homology"/>
<evidence type="ECO:0000313" key="10">
    <source>
        <dbReference type="EMBL" id="SDG47196.1"/>
    </source>
</evidence>
<dbReference type="RefSeq" id="WP_092614362.1">
    <property type="nucleotide sequence ID" value="NZ_FNCV01000001.1"/>
</dbReference>
<evidence type="ECO:0000256" key="2">
    <source>
        <dbReference type="ARBA" id="ARBA00022722"/>
    </source>
</evidence>
<reference evidence="11" key="1">
    <citation type="submission" date="2016-10" db="EMBL/GenBank/DDBJ databases">
        <authorList>
            <person name="Varghese N."/>
            <person name="Submissions S."/>
        </authorList>
    </citation>
    <scope>NUCLEOTIDE SEQUENCE [LARGE SCALE GENOMIC DNA]</scope>
    <source>
        <strain evidence="11">930I</strain>
    </source>
</reference>
<feature type="domain" description="Exonuclease VII large subunit C-terminal" evidence="8">
    <location>
        <begin position="135"/>
        <end position="498"/>
    </location>
</feature>
<dbReference type="InterPro" id="IPR025824">
    <property type="entry name" value="OB-fold_nuc-bd_dom"/>
</dbReference>
<organism evidence="10 11">
    <name type="scientific">Roseospirillum parvum</name>
    <dbReference type="NCBI Taxonomy" id="83401"/>
    <lineage>
        <taxon>Bacteria</taxon>
        <taxon>Pseudomonadati</taxon>
        <taxon>Pseudomonadota</taxon>
        <taxon>Alphaproteobacteria</taxon>
        <taxon>Rhodospirillales</taxon>
        <taxon>Rhodospirillaceae</taxon>
        <taxon>Roseospirillum</taxon>
    </lineage>
</organism>
<dbReference type="GO" id="GO:0003676">
    <property type="term" value="F:nucleic acid binding"/>
    <property type="evidence" value="ECO:0007669"/>
    <property type="project" value="InterPro"/>
</dbReference>
<evidence type="ECO:0000256" key="5">
    <source>
        <dbReference type="HAMAP-Rule" id="MF_00378"/>
    </source>
</evidence>
<comment type="similarity">
    <text evidence="5 6">Belongs to the XseA family.</text>
</comment>
<gene>
    <name evidence="5" type="primary">xseA</name>
    <name evidence="10" type="ORF">SAMN05421742_101337</name>
</gene>
<keyword evidence="1 5" id="KW-0963">Cytoplasm</keyword>
<keyword evidence="11" id="KW-1185">Reference proteome</keyword>
<dbReference type="InterPro" id="IPR003753">
    <property type="entry name" value="Exonuc_VII_L"/>
</dbReference>
<evidence type="ECO:0000256" key="7">
    <source>
        <dbReference type="SAM" id="MobiDB-lite"/>
    </source>
</evidence>
<evidence type="ECO:0000256" key="4">
    <source>
        <dbReference type="ARBA" id="ARBA00022839"/>
    </source>
</evidence>
<evidence type="ECO:0000256" key="3">
    <source>
        <dbReference type="ARBA" id="ARBA00022801"/>
    </source>
</evidence>
<dbReference type="InterPro" id="IPR020579">
    <property type="entry name" value="Exonuc_VII_lsu_C"/>
</dbReference>
<dbReference type="Pfam" id="PF02601">
    <property type="entry name" value="Exonuc_VII_L"/>
    <property type="match status" value="1"/>
</dbReference>
<evidence type="ECO:0000259" key="9">
    <source>
        <dbReference type="Pfam" id="PF13742"/>
    </source>
</evidence>